<evidence type="ECO:0000259" key="16">
    <source>
        <dbReference type="SMART" id="SM00918"/>
    </source>
</evidence>
<dbReference type="InterPro" id="IPR019594">
    <property type="entry name" value="Glu/Gly-bd"/>
</dbReference>
<evidence type="ECO:0000256" key="7">
    <source>
        <dbReference type="ARBA" id="ARBA00023136"/>
    </source>
</evidence>
<evidence type="ECO:0000256" key="14">
    <source>
        <dbReference type="SAM" id="Phobius"/>
    </source>
</evidence>
<keyword evidence="3 14" id="KW-0812">Transmembrane</keyword>
<keyword evidence="6" id="KW-0406">Ion transport</keyword>
<keyword evidence="5" id="KW-0770">Synapse</keyword>
<keyword evidence="18" id="KW-1185">Reference proteome</keyword>
<evidence type="ECO:0000256" key="4">
    <source>
        <dbReference type="ARBA" id="ARBA00022989"/>
    </source>
</evidence>
<evidence type="ECO:0000256" key="1">
    <source>
        <dbReference type="ARBA" id="ARBA00004141"/>
    </source>
</evidence>
<protein>
    <submittedName>
        <fullName evidence="17">Uncharacterized protein</fullName>
    </submittedName>
</protein>
<dbReference type="SUPFAM" id="SSF53850">
    <property type="entry name" value="Periplasmic binding protein-like II"/>
    <property type="match status" value="1"/>
</dbReference>
<dbReference type="OrthoDB" id="5984008at2759"/>
<dbReference type="AlphaFoldDB" id="A0A8W8MUB9"/>
<feature type="transmembrane region" description="Helical" evidence="14">
    <location>
        <begin position="586"/>
        <end position="609"/>
    </location>
</feature>
<evidence type="ECO:0000256" key="11">
    <source>
        <dbReference type="ARBA" id="ARBA00023286"/>
    </source>
</evidence>
<dbReference type="InterPro" id="IPR015683">
    <property type="entry name" value="Ionotropic_Glu_rcpt"/>
</dbReference>
<dbReference type="InterPro" id="IPR001320">
    <property type="entry name" value="Iontro_rcpt_C"/>
</dbReference>
<organism evidence="17 18">
    <name type="scientific">Magallana gigas</name>
    <name type="common">Pacific oyster</name>
    <name type="synonym">Crassostrea gigas</name>
    <dbReference type="NCBI Taxonomy" id="29159"/>
    <lineage>
        <taxon>Eukaryota</taxon>
        <taxon>Metazoa</taxon>
        <taxon>Spiralia</taxon>
        <taxon>Lophotrochozoa</taxon>
        <taxon>Mollusca</taxon>
        <taxon>Bivalvia</taxon>
        <taxon>Autobranchia</taxon>
        <taxon>Pteriomorphia</taxon>
        <taxon>Ostreida</taxon>
        <taxon>Ostreoidea</taxon>
        <taxon>Ostreidae</taxon>
        <taxon>Magallana</taxon>
    </lineage>
</organism>
<evidence type="ECO:0000256" key="13">
    <source>
        <dbReference type="ARBA" id="ARBA00034100"/>
    </source>
</evidence>
<dbReference type="SUPFAM" id="SSF53822">
    <property type="entry name" value="Periplasmic binding protein-like I"/>
    <property type="match status" value="1"/>
</dbReference>
<evidence type="ECO:0000256" key="10">
    <source>
        <dbReference type="ARBA" id="ARBA00023257"/>
    </source>
</evidence>
<dbReference type="Pfam" id="PF01094">
    <property type="entry name" value="ANF_receptor"/>
    <property type="match status" value="1"/>
</dbReference>
<evidence type="ECO:0000256" key="9">
    <source>
        <dbReference type="ARBA" id="ARBA00023180"/>
    </source>
</evidence>
<dbReference type="Pfam" id="PF00060">
    <property type="entry name" value="Lig_chan"/>
    <property type="match status" value="1"/>
</dbReference>
<keyword evidence="12" id="KW-0407">Ion channel</keyword>
<dbReference type="Gene3D" id="1.10.287.70">
    <property type="match status" value="1"/>
</dbReference>
<keyword evidence="7 14" id="KW-0472">Membrane</keyword>
<sequence length="815" mass="91769">MDQVSRFLLLTILSGGHVLSYNYYLTAAVVGHKGTNRVGEFRQALQQTESGQEGDFCKIEFQKLDYDETDGSTVYETLNIARDTLNNASVAAVLGPYIDVFTSMAYVITKQAHLLTEKSESSEASLRSLPILPDSDSLADAVAEIIADMMKWEGIAFLSQNDFSPVTKLSRRNVKVWPIRLPASIDSEDDKELMLTLTRLRSAQRRRLVFHSMDSSVVKFVMKAADKLLMLHSSLSWFITYLDFGDVVSIINRTADIYGLQLLNRHSVSSSSSSNDDLNNAVLCDSVGLLRHILSQKYNCSKEPEQNVNLKAGDVMKFVNDLPNGTSAPYIGTLSKYVWTNSSDNTGKMRTQYSFGIMGYNGTTTKIGNCTFEGNNITILETKQMPSRDQSLDKVLAGHTFTVITRVEPPFVMKTGSGRYEGFSVDVLEGIAKEMNFKYDIRELDSITQNRSDVEDDWDTLIKQLMVGNASMAIGSLAVKSSREEQISFSFTIISSTISILTKRPVTSPVLFQFLWPFSWQLWVVIIAFYIVAGGALWVMSRYDVTQNGSEQQFDLKESIWYSFNLFLGGGTEYSPQTTSMRTMIAFFWFCTLVITAAYTANLAAYLTLQQQDNRIKSMDSLSKQMTVKYGLQKNSDLMQFFKDSSIDPFERMWATMKLEEKTRLIPDRSTGIELVKNGMNGSDFAFLDLALMNEYAALRHCDMESFDQNFKETKFSMGFPNGAPYKDDINRAILILKERGQLDALKDKWWSIPATAECADYVRPEDRQKPTAELDLANMLGVFIVLLSCVCLSVLIEISKRVMSLINGRRKAKQ</sequence>
<evidence type="ECO:0000259" key="15">
    <source>
        <dbReference type="SMART" id="SM00079"/>
    </source>
</evidence>
<dbReference type="OMA" id="APYKDDI"/>
<dbReference type="Gene3D" id="3.40.190.10">
    <property type="entry name" value="Periplasmic binding protein-like II"/>
    <property type="match status" value="1"/>
</dbReference>
<keyword evidence="9" id="KW-0325">Glycoprotein</keyword>
<dbReference type="GO" id="GO:0015276">
    <property type="term" value="F:ligand-gated monoatomic ion channel activity"/>
    <property type="evidence" value="ECO:0007669"/>
    <property type="project" value="InterPro"/>
</dbReference>
<feature type="transmembrane region" description="Helical" evidence="14">
    <location>
        <begin position="514"/>
        <end position="540"/>
    </location>
</feature>
<evidence type="ECO:0000313" key="18">
    <source>
        <dbReference type="Proteomes" id="UP000005408"/>
    </source>
</evidence>
<keyword evidence="11" id="KW-1071">Ligand-gated ion channel</keyword>
<reference evidence="17" key="1">
    <citation type="submission" date="2022-08" db="UniProtKB">
        <authorList>
            <consortium name="EnsemblMetazoa"/>
        </authorList>
    </citation>
    <scope>IDENTIFICATION</scope>
    <source>
        <strain evidence="17">05x7-T-G4-1.051#20</strain>
    </source>
</reference>
<dbReference type="SMART" id="SM00079">
    <property type="entry name" value="PBPe"/>
    <property type="match status" value="1"/>
</dbReference>
<dbReference type="Proteomes" id="UP000005408">
    <property type="component" value="Unassembled WGS sequence"/>
</dbReference>
<dbReference type="FunFam" id="1.10.287.70:FF:000143">
    <property type="entry name" value="Probable glutamate receptor"/>
    <property type="match status" value="1"/>
</dbReference>
<evidence type="ECO:0000256" key="8">
    <source>
        <dbReference type="ARBA" id="ARBA00023170"/>
    </source>
</evidence>
<dbReference type="InterPro" id="IPR028082">
    <property type="entry name" value="Peripla_BP_I"/>
</dbReference>
<evidence type="ECO:0000313" key="17">
    <source>
        <dbReference type="EnsemblMetazoa" id="G3970.2:cds"/>
    </source>
</evidence>
<dbReference type="EnsemblMetazoa" id="G3970.2">
    <property type="protein sequence ID" value="G3970.2:cds"/>
    <property type="gene ID" value="G3970"/>
</dbReference>
<name>A0A8W8MUB9_MAGGI</name>
<evidence type="ECO:0000256" key="6">
    <source>
        <dbReference type="ARBA" id="ARBA00023065"/>
    </source>
</evidence>
<comment type="subcellular location">
    <subcellularLocation>
        <location evidence="1">Membrane</location>
        <topology evidence="1">Multi-pass membrane protein</topology>
    </subcellularLocation>
    <subcellularLocation>
        <location evidence="13">Postsynaptic cell membrane</location>
    </subcellularLocation>
</comment>
<evidence type="ECO:0000256" key="12">
    <source>
        <dbReference type="ARBA" id="ARBA00023303"/>
    </source>
</evidence>
<keyword evidence="10" id="KW-0628">Postsynaptic cell membrane</keyword>
<feature type="domain" description="Ionotropic glutamate receptor L-glutamate and glycine-binding" evidence="16">
    <location>
        <begin position="410"/>
        <end position="467"/>
    </location>
</feature>
<dbReference type="Pfam" id="PF10613">
    <property type="entry name" value="Lig_chan-Glu_bd"/>
    <property type="match status" value="1"/>
</dbReference>
<dbReference type="PANTHER" id="PTHR18966">
    <property type="entry name" value="IONOTROPIC GLUTAMATE RECEPTOR"/>
    <property type="match status" value="1"/>
</dbReference>
<evidence type="ECO:0000256" key="5">
    <source>
        <dbReference type="ARBA" id="ARBA00023018"/>
    </source>
</evidence>
<dbReference type="GO" id="GO:0045211">
    <property type="term" value="C:postsynaptic membrane"/>
    <property type="evidence" value="ECO:0007669"/>
    <property type="project" value="UniProtKB-SubCell"/>
</dbReference>
<keyword evidence="2" id="KW-0813">Transport</keyword>
<dbReference type="Gene3D" id="3.40.50.2300">
    <property type="match status" value="1"/>
</dbReference>
<evidence type="ECO:0000256" key="2">
    <source>
        <dbReference type="ARBA" id="ARBA00022448"/>
    </source>
</evidence>
<feature type="transmembrane region" description="Helical" evidence="14">
    <location>
        <begin position="777"/>
        <end position="797"/>
    </location>
</feature>
<keyword evidence="4 14" id="KW-1133">Transmembrane helix</keyword>
<dbReference type="SMART" id="SM00918">
    <property type="entry name" value="Lig_chan-Glu_bd"/>
    <property type="match status" value="1"/>
</dbReference>
<proteinExistence type="predicted"/>
<dbReference type="InterPro" id="IPR001828">
    <property type="entry name" value="ANF_lig-bd_rcpt"/>
</dbReference>
<evidence type="ECO:0000256" key="3">
    <source>
        <dbReference type="ARBA" id="ARBA00022692"/>
    </source>
</evidence>
<feature type="domain" description="Ionotropic glutamate receptor C-terminal" evidence="15">
    <location>
        <begin position="400"/>
        <end position="753"/>
    </location>
</feature>
<accession>A0A8W8MUB9</accession>
<keyword evidence="8" id="KW-0675">Receptor</keyword>